<name>A0A1J4V193_9BACT</name>
<dbReference type="STRING" id="1805281.AUJ77_01235"/>
<dbReference type="Proteomes" id="UP000181992">
    <property type="component" value="Unassembled WGS sequence"/>
</dbReference>
<evidence type="ECO:0000313" key="3">
    <source>
        <dbReference type="Proteomes" id="UP000181992"/>
    </source>
</evidence>
<gene>
    <name evidence="2" type="ORF">AUJ77_01235</name>
</gene>
<keyword evidence="1" id="KW-1133">Transmembrane helix</keyword>
<evidence type="ECO:0000313" key="2">
    <source>
        <dbReference type="EMBL" id="OIO30946.1"/>
    </source>
</evidence>
<keyword evidence="1" id="KW-0812">Transmembrane</keyword>
<protein>
    <recommendedName>
        <fullName evidence="4">Prepilin-type N-terminal cleavage/methylation domain-containing protein</fullName>
    </recommendedName>
</protein>
<sequence length="189" mass="20983">MIFFNKKMEGAGHGKISFSKKFSRGFTLVEMVIYIAFFALLSTLAIEATIVVMRSFYTLRLTQSVDQSATVALERLSHEIRNAYDFDPTQSVLGTNPGRLTLNTKDATGSNTTVEFYVDAAQQLHLREGGVEVGVLVNKSVSLPNLIFRLVATPNSKAIKVEITIKDSRTNISQMVKFYDTIVLRGSVH</sequence>
<evidence type="ECO:0008006" key="4">
    <source>
        <dbReference type="Google" id="ProtNLM"/>
    </source>
</evidence>
<feature type="transmembrane region" description="Helical" evidence="1">
    <location>
        <begin position="31"/>
        <end position="53"/>
    </location>
</feature>
<proteinExistence type="predicted"/>
<keyword evidence="1" id="KW-0472">Membrane</keyword>
<evidence type="ECO:0000256" key="1">
    <source>
        <dbReference type="SAM" id="Phobius"/>
    </source>
</evidence>
<reference evidence="2 3" key="1">
    <citation type="journal article" date="2016" name="Environ. Microbiol.">
        <title>Genomic resolution of a cold subsurface aquifer community provides metabolic insights for novel microbes adapted to high CO concentrations.</title>
        <authorList>
            <person name="Probst A.J."/>
            <person name="Castelle C.J."/>
            <person name="Singh A."/>
            <person name="Brown C.T."/>
            <person name="Anantharaman K."/>
            <person name="Sharon I."/>
            <person name="Hug L.A."/>
            <person name="Burstein D."/>
            <person name="Emerson J.B."/>
            <person name="Thomas B.C."/>
            <person name="Banfield J.F."/>
        </authorList>
    </citation>
    <scope>NUCLEOTIDE SEQUENCE [LARGE SCALE GENOMIC DNA]</scope>
    <source>
        <strain evidence="2">CG1_02_43_90</strain>
    </source>
</reference>
<comment type="caution">
    <text evidence="2">The sequence shown here is derived from an EMBL/GenBank/DDBJ whole genome shotgun (WGS) entry which is preliminary data.</text>
</comment>
<dbReference type="EMBL" id="MNVN01000010">
    <property type="protein sequence ID" value="OIO30946.1"/>
    <property type="molecule type" value="Genomic_DNA"/>
</dbReference>
<accession>A0A1J4V193</accession>
<dbReference type="AlphaFoldDB" id="A0A1J4V193"/>
<organism evidence="2 3">
    <name type="scientific">Candidatus Nomurabacteria bacterium CG1_02_43_90</name>
    <dbReference type="NCBI Taxonomy" id="1805281"/>
    <lineage>
        <taxon>Bacteria</taxon>
        <taxon>Candidatus Nomuraibacteriota</taxon>
    </lineage>
</organism>